<keyword evidence="5" id="KW-0808">Transferase</keyword>
<dbReference type="PANTHER" id="PTHR12714">
    <property type="entry name" value="PROTEIN-S ISOPRENYLCYSTEINE O-METHYLTRANSFERASE"/>
    <property type="match status" value="1"/>
</dbReference>
<keyword evidence="6" id="KW-0732">Signal</keyword>
<organism evidence="7 8">
    <name type="scientific">Microthyrium microscopicum</name>
    <dbReference type="NCBI Taxonomy" id="703497"/>
    <lineage>
        <taxon>Eukaryota</taxon>
        <taxon>Fungi</taxon>
        <taxon>Dikarya</taxon>
        <taxon>Ascomycota</taxon>
        <taxon>Pezizomycotina</taxon>
        <taxon>Dothideomycetes</taxon>
        <taxon>Dothideomycetes incertae sedis</taxon>
        <taxon>Microthyriales</taxon>
        <taxon>Microthyriaceae</taxon>
        <taxon>Microthyrium</taxon>
    </lineage>
</organism>
<protein>
    <recommendedName>
        <fullName evidence="5">Protein-S-isoprenylcysteine O-methyltransferase</fullName>
        <ecNumber evidence="5">2.1.1.100</ecNumber>
    </recommendedName>
</protein>
<evidence type="ECO:0000256" key="2">
    <source>
        <dbReference type="ARBA" id="ARBA00022692"/>
    </source>
</evidence>
<evidence type="ECO:0000313" key="7">
    <source>
        <dbReference type="EMBL" id="KAF2665603.1"/>
    </source>
</evidence>
<evidence type="ECO:0000256" key="6">
    <source>
        <dbReference type="SAM" id="SignalP"/>
    </source>
</evidence>
<evidence type="ECO:0000313" key="8">
    <source>
        <dbReference type="Proteomes" id="UP000799302"/>
    </source>
</evidence>
<keyword evidence="2" id="KW-0812">Transmembrane</keyword>
<feature type="signal peptide" evidence="6">
    <location>
        <begin position="1"/>
        <end position="16"/>
    </location>
</feature>
<evidence type="ECO:0000256" key="4">
    <source>
        <dbReference type="ARBA" id="ARBA00023136"/>
    </source>
</evidence>
<keyword evidence="5" id="KW-0256">Endoplasmic reticulum</keyword>
<dbReference type="GO" id="GO:0004671">
    <property type="term" value="F:protein C-terminal S-isoprenylcysteine carboxyl O-methyltransferase activity"/>
    <property type="evidence" value="ECO:0007669"/>
    <property type="project" value="UniProtKB-EC"/>
</dbReference>
<dbReference type="InterPro" id="IPR007269">
    <property type="entry name" value="ICMT_MeTrfase"/>
</dbReference>
<dbReference type="Pfam" id="PF04140">
    <property type="entry name" value="ICMT"/>
    <property type="match status" value="1"/>
</dbReference>
<gene>
    <name evidence="7" type="ORF">BT63DRAFT_69749</name>
</gene>
<name>A0A6A6U2W1_9PEZI</name>
<dbReference type="EC" id="2.1.1.100" evidence="5"/>
<dbReference type="Proteomes" id="UP000799302">
    <property type="component" value="Unassembled WGS sequence"/>
</dbReference>
<comment type="similarity">
    <text evidence="5">Belongs to the class VI-like SAM-binding methyltransferase superfamily. Isoprenylcysteine carboxyl methyltransferase family.</text>
</comment>
<sequence>MALASFLFIFTMLVSCWITRRCFRRPNPPPTSQHSKDYLLAINIAPNAREFIFLVLQMAHIALTIQDRISPSLLCPKPANLNAQYFAWTPYTCIALLVILTAGPFRISAFRHLGTDFTFELAKPKRLVTSGIYRYVQHPSYVGDYLVTMANFALFANPDGWIGCFLPDWIVEMCGTLKSPAWIALNMIYVVAMGTRVLQEEKMLHDTFGRAWESWHKKTARFIPGII</sequence>
<dbReference type="Gene3D" id="1.20.120.1630">
    <property type="match status" value="1"/>
</dbReference>
<keyword evidence="5" id="KW-0489">Methyltransferase</keyword>
<evidence type="ECO:0000256" key="3">
    <source>
        <dbReference type="ARBA" id="ARBA00022989"/>
    </source>
</evidence>
<dbReference type="PANTHER" id="PTHR12714:SF9">
    <property type="entry name" value="PROTEIN-S-ISOPRENYLCYSTEINE O-METHYLTRANSFERASE"/>
    <property type="match status" value="1"/>
</dbReference>
<comment type="catalytic activity">
    <reaction evidence="5">
        <text>[protein]-C-terminal S-[(2E,6E)-farnesyl]-L-cysteine + S-adenosyl-L-methionine = [protein]-C-terminal S-[(2E,6E)-farnesyl]-L-cysteine methyl ester + S-adenosyl-L-homocysteine</text>
        <dbReference type="Rhea" id="RHEA:21672"/>
        <dbReference type="Rhea" id="RHEA-COMP:12125"/>
        <dbReference type="Rhea" id="RHEA-COMP:12126"/>
        <dbReference type="ChEBI" id="CHEBI:57856"/>
        <dbReference type="ChEBI" id="CHEBI:59789"/>
        <dbReference type="ChEBI" id="CHEBI:90510"/>
        <dbReference type="ChEBI" id="CHEBI:90511"/>
        <dbReference type="EC" id="2.1.1.100"/>
    </reaction>
</comment>
<keyword evidence="8" id="KW-1185">Reference proteome</keyword>
<keyword evidence="5" id="KW-0949">S-adenosyl-L-methionine</keyword>
<keyword evidence="3" id="KW-1133">Transmembrane helix</keyword>
<evidence type="ECO:0000256" key="5">
    <source>
        <dbReference type="RuleBase" id="RU362022"/>
    </source>
</evidence>
<comment type="subcellular location">
    <subcellularLocation>
        <location evidence="5">Endoplasmic reticulum membrane</location>
        <topology evidence="5">Multi-pass membrane protein</topology>
    </subcellularLocation>
    <subcellularLocation>
        <location evidence="1">Membrane</location>
        <topology evidence="1">Multi-pass membrane protein</topology>
    </subcellularLocation>
</comment>
<evidence type="ECO:0000256" key="1">
    <source>
        <dbReference type="ARBA" id="ARBA00004141"/>
    </source>
</evidence>
<dbReference type="OrthoDB" id="422086at2759"/>
<dbReference type="GO" id="GO:0032259">
    <property type="term" value="P:methylation"/>
    <property type="evidence" value="ECO:0007669"/>
    <property type="project" value="UniProtKB-KW"/>
</dbReference>
<accession>A0A6A6U2W1</accession>
<dbReference type="AlphaFoldDB" id="A0A6A6U2W1"/>
<dbReference type="EMBL" id="MU004240">
    <property type="protein sequence ID" value="KAF2665603.1"/>
    <property type="molecule type" value="Genomic_DNA"/>
</dbReference>
<dbReference type="GO" id="GO:0005789">
    <property type="term" value="C:endoplasmic reticulum membrane"/>
    <property type="evidence" value="ECO:0007669"/>
    <property type="project" value="UniProtKB-SubCell"/>
</dbReference>
<keyword evidence="4" id="KW-0472">Membrane</keyword>
<reference evidence="7" key="1">
    <citation type="journal article" date="2020" name="Stud. Mycol.">
        <title>101 Dothideomycetes genomes: a test case for predicting lifestyles and emergence of pathogens.</title>
        <authorList>
            <person name="Haridas S."/>
            <person name="Albert R."/>
            <person name="Binder M."/>
            <person name="Bloem J."/>
            <person name="Labutti K."/>
            <person name="Salamov A."/>
            <person name="Andreopoulos B."/>
            <person name="Baker S."/>
            <person name="Barry K."/>
            <person name="Bills G."/>
            <person name="Bluhm B."/>
            <person name="Cannon C."/>
            <person name="Castanera R."/>
            <person name="Culley D."/>
            <person name="Daum C."/>
            <person name="Ezra D."/>
            <person name="Gonzalez J."/>
            <person name="Henrissat B."/>
            <person name="Kuo A."/>
            <person name="Liang C."/>
            <person name="Lipzen A."/>
            <person name="Lutzoni F."/>
            <person name="Magnuson J."/>
            <person name="Mondo S."/>
            <person name="Nolan M."/>
            <person name="Ohm R."/>
            <person name="Pangilinan J."/>
            <person name="Park H.-J."/>
            <person name="Ramirez L."/>
            <person name="Alfaro M."/>
            <person name="Sun H."/>
            <person name="Tritt A."/>
            <person name="Yoshinaga Y."/>
            <person name="Zwiers L.-H."/>
            <person name="Turgeon B."/>
            <person name="Goodwin S."/>
            <person name="Spatafora J."/>
            <person name="Crous P."/>
            <person name="Grigoriev I."/>
        </authorList>
    </citation>
    <scope>NUCLEOTIDE SEQUENCE</scope>
    <source>
        <strain evidence="7">CBS 115976</strain>
    </source>
</reference>
<feature type="chain" id="PRO_5025486796" description="Protein-S-isoprenylcysteine O-methyltransferase" evidence="6">
    <location>
        <begin position="17"/>
        <end position="227"/>
    </location>
</feature>
<proteinExistence type="inferred from homology"/>